<dbReference type="InterPro" id="IPR002559">
    <property type="entry name" value="Transposase_11"/>
</dbReference>
<organism evidence="2 3">
    <name type="scientific">Moheibacter stercoris</name>
    <dbReference type="NCBI Taxonomy" id="1628251"/>
    <lineage>
        <taxon>Bacteria</taxon>
        <taxon>Pseudomonadati</taxon>
        <taxon>Bacteroidota</taxon>
        <taxon>Flavobacteriia</taxon>
        <taxon>Flavobacteriales</taxon>
        <taxon>Weeksellaceae</taxon>
        <taxon>Moheibacter</taxon>
    </lineage>
</organism>
<protein>
    <submittedName>
        <fullName evidence="2">Transposase</fullName>
    </submittedName>
</protein>
<evidence type="ECO:0000259" key="1">
    <source>
        <dbReference type="Pfam" id="PF01609"/>
    </source>
</evidence>
<keyword evidence="3" id="KW-1185">Reference proteome</keyword>
<dbReference type="RefSeq" id="WP_354507590.1">
    <property type="nucleotide sequence ID" value="NZ_JBEPMO010000004.1"/>
</dbReference>
<proteinExistence type="predicted"/>
<evidence type="ECO:0000313" key="3">
    <source>
        <dbReference type="Proteomes" id="UP001549146"/>
    </source>
</evidence>
<feature type="domain" description="Transposase IS4-like" evidence="1">
    <location>
        <begin position="20"/>
        <end position="186"/>
    </location>
</feature>
<dbReference type="Pfam" id="PF01609">
    <property type="entry name" value="DDE_Tnp_1"/>
    <property type="match status" value="1"/>
</dbReference>
<comment type="caution">
    <text evidence="2">The sequence shown here is derived from an EMBL/GenBank/DDBJ whole genome shotgun (WGS) entry which is preliminary data.</text>
</comment>
<name>A0ABV2LS27_9FLAO</name>
<evidence type="ECO:0000313" key="2">
    <source>
        <dbReference type="EMBL" id="MET3731381.1"/>
    </source>
</evidence>
<sequence length="189" mass="22255">MFESYLEIQKDKLDTEKLNLDGTHTLVKKSAQSVDYQHHKKGRTSNILIMTDGKGIPIASGGIISGNHNDLYQIVPQYAQMMKDLKNRGICVENSIQNADKVFDSKKLRRAIHRRKMYANIVENKRNRKTKKRGKKRFFNQDIYDQRFVNERTFAWIDSFRTLLIRFDSLDSSWLNWHYLAFALILLKV</sequence>
<gene>
    <name evidence="2" type="ORF">ABID46_000950</name>
</gene>
<dbReference type="EMBL" id="JBEPMO010000004">
    <property type="protein sequence ID" value="MET3731381.1"/>
    <property type="molecule type" value="Genomic_DNA"/>
</dbReference>
<reference evidence="2 3" key="1">
    <citation type="submission" date="2024-06" db="EMBL/GenBank/DDBJ databases">
        <title>Genomic Encyclopedia of Type Strains, Phase IV (KMG-IV): sequencing the most valuable type-strain genomes for metagenomic binning, comparative biology and taxonomic classification.</title>
        <authorList>
            <person name="Goeker M."/>
        </authorList>
    </citation>
    <scope>NUCLEOTIDE SEQUENCE [LARGE SCALE GENOMIC DNA]</scope>
    <source>
        <strain evidence="2 3">DSM 29388</strain>
    </source>
</reference>
<dbReference type="PANTHER" id="PTHR30007">
    <property type="entry name" value="PHP DOMAIN PROTEIN"/>
    <property type="match status" value="1"/>
</dbReference>
<dbReference type="PANTHER" id="PTHR30007:SF1">
    <property type="entry name" value="BLR1914 PROTEIN"/>
    <property type="match status" value="1"/>
</dbReference>
<accession>A0ABV2LS27</accession>
<dbReference type="Proteomes" id="UP001549146">
    <property type="component" value="Unassembled WGS sequence"/>
</dbReference>